<dbReference type="RefSeq" id="YP_009820645.1">
    <property type="nucleotide sequence ID" value="NC_048169.1"/>
</dbReference>
<gene>
    <name evidence="1" type="primary">131</name>
    <name evidence="1" type="ORF">SEA_BRUTONGASTER_131</name>
</gene>
<dbReference type="KEGG" id="vg:55012086"/>
<dbReference type="Proteomes" id="UP000295568">
    <property type="component" value="Segment"/>
</dbReference>
<name>A0A482JHD4_9CAUD</name>
<dbReference type="GeneID" id="55012086"/>
<dbReference type="EMBL" id="MK524501">
    <property type="protein sequence ID" value="QBP33345.1"/>
    <property type="molecule type" value="Genomic_DNA"/>
</dbReference>
<protein>
    <submittedName>
        <fullName evidence="1">Uncharacterized protein</fullName>
    </submittedName>
</protein>
<reference evidence="1 2" key="1">
    <citation type="submission" date="2019-02" db="EMBL/GenBank/DDBJ databases">
        <authorList>
            <person name="Rowley M."/>
            <person name="Stucki C."/>
            <person name="Ghiringhelli B."/>
            <person name="Naegele L."/>
            <person name="Emmons C.B."/>
            <person name="Slowan-Pomeroy T."/>
            <person name="Briggs L.A."/>
            <person name="Garlena R.A."/>
            <person name="Russell D.A."/>
            <person name="Pope W.H."/>
            <person name="Molloy S.D."/>
            <person name="Jacobs-Sera D."/>
            <person name="Hatfull G.F."/>
        </authorList>
    </citation>
    <scope>NUCLEOTIDE SEQUENCE [LARGE SCALE GENOMIC DNA]</scope>
</reference>
<keyword evidence="2" id="KW-1185">Reference proteome</keyword>
<sequence length="111" mass="13179">MASLYALFGKTQSERIKDADVALAVEVADELVELSTVRMAPIEAKMIKAEAKRDKWYLAWIDAGKPWDGEIYQKMVKWHRKATIARAEFEYWNPIHLDHQERRWRLNEYEL</sequence>
<organism evidence="1 2">
    <name type="scientific">Gordonia phage BrutonGaster</name>
    <dbReference type="NCBI Taxonomy" id="2530116"/>
    <lineage>
        <taxon>Viruses</taxon>
        <taxon>Duplodnaviria</taxon>
        <taxon>Heunggongvirae</taxon>
        <taxon>Uroviricota</taxon>
        <taxon>Caudoviricetes</taxon>
        <taxon>Oneupvirus</taxon>
        <taxon>Oneupvirus brutongaster</taxon>
    </lineage>
</organism>
<evidence type="ECO:0000313" key="2">
    <source>
        <dbReference type="Proteomes" id="UP000295568"/>
    </source>
</evidence>
<proteinExistence type="predicted"/>
<evidence type="ECO:0000313" key="1">
    <source>
        <dbReference type="EMBL" id="QBP33345.1"/>
    </source>
</evidence>
<accession>A0A482JHD4</accession>